<dbReference type="GO" id="GO:0051287">
    <property type="term" value="F:NAD binding"/>
    <property type="evidence" value="ECO:0007669"/>
    <property type="project" value="InterPro"/>
</dbReference>
<dbReference type="RefSeq" id="WP_126826869.1">
    <property type="nucleotide sequence ID" value="NZ_JBHLWU010000004.1"/>
</dbReference>
<accession>A0A430AEM0</accession>
<evidence type="ECO:0000313" key="4">
    <source>
        <dbReference type="EMBL" id="RSU05900.1"/>
    </source>
</evidence>
<name>A0A430AEM0_9ENTE</name>
<dbReference type="Gene3D" id="3.40.50.720">
    <property type="entry name" value="NAD(P)-binding Rossmann-like Domain"/>
    <property type="match status" value="2"/>
</dbReference>
<dbReference type="AlphaFoldDB" id="A0A430AEM0"/>
<dbReference type="SUPFAM" id="SSF52283">
    <property type="entry name" value="Formate/glycerate dehydrogenase catalytic domain-like"/>
    <property type="match status" value="1"/>
</dbReference>
<protein>
    <recommendedName>
        <fullName evidence="3">D-isomer specific 2-hydroxyacid dehydrogenase NAD-binding domain-containing protein</fullName>
    </recommendedName>
</protein>
<dbReference type="GO" id="GO:0016616">
    <property type="term" value="F:oxidoreductase activity, acting on the CH-OH group of donors, NAD or NADP as acceptor"/>
    <property type="evidence" value="ECO:0007669"/>
    <property type="project" value="InterPro"/>
</dbReference>
<dbReference type="EMBL" id="NGJZ01000005">
    <property type="protein sequence ID" value="RSU05900.1"/>
    <property type="molecule type" value="Genomic_DNA"/>
</dbReference>
<dbReference type="CDD" id="cd12155">
    <property type="entry name" value="PGDH_1"/>
    <property type="match status" value="1"/>
</dbReference>
<evidence type="ECO:0000256" key="2">
    <source>
        <dbReference type="ARBA" id="ARBA00023027"/>
    </source>
</evidence>
<keyword evidence="2" id="KW-0520">NAD</keyword>
<comment type="caution">
    <text evidence="4">The sequence shown here is derived from an EMBL/GenBank/DDBJ whole genome shotgun (WGS) entry which is preliminary data.</text>
</comment>
<organism evidence="4 5">
    <name type="scientific">Vagococcus entomophilus</name>
    <dbReference type="NCBI Taxonomy" id="1160095"/>
    <lineage>
        <taxon>Bacteria</taxon>
        <taxon>Bacillati</taxon>
        <taxon>Bacillota</taxon>
        <taxon>Bacilli</taxon>
        <taxon>Lactobacillales</taxon>
        <taxon>Enterococcaceae</taxon>
        <taxon>Vagococcus</taxon>
    </lineage>
</organism>
<evidence type="ECO:0000313" key="5">
    <source>
        <dbReference type="Proteomes" id="UP000288669"/>
    </source>
</evidence>
<dbReference type="PANTHER" id="PTHR43333">
    <property type="entry name" value="2-HACID_DH_C DOMAIN-CONTAINING PROTEIN"/>
    <property type="match status" value="1"/>
</dbReference>
<dbReference type="SUPFAM" id="SSF51735">
    <property type="entry name" value="NAD(P)-binding Rossmann-fold domains"/>
    <property type="match status" value="1"/>
</dbReference>
<gene>
    <name evidence="4" type="ORF">CBF30_11340</name>
</gene>
<proteinExistence type="predicted"/>
<sequence length="319" mass="35630">MNQPILYCHQELTAAQIEKLHELAPDYKIIFAADPLTHDMLDNIEIMYGWDKKIGTQLLDSSTSRLFWIQATSAGVNHLNLKQIQQKGVLLSNGSGIHNIPITESVMGMILGHTRGLYASIAAQENKEWKIPETLSELSDKKMLIVGTGNIGAHLAKIAKAFNLTVFGINRSGHHVDDFEAIFPQNEIDKILNRMDIVVNLLPLTKETENSYDEARFEKMKEGVVFINVGRGESVHTAALVAALKSGKIGFAGLDVLDQEPLPATSELWETENLLITPHISGIAEHFKKRLFYIFETNLKSILNVQKLSMNQVDLDRGY</sequence>
<dbReference type="Pfam" id="PF02826">
    <property type="entry name" value="2-Hacid_dh_C"/>
    <property type="match status" value="1"/>
</dbReference>
<dbReference type="PANTHER" id="PTHR43333:SF1">
    <property type="entry name" value="D-ISOMER SPECIFIC 2-HYDROXYACID DEHYDROGENASE NAD-BINDING DOMAIN-CONTAINING PROTEIN"/>
    <property type="match status" value="1"/>
</dbReference>
<keyword evidence="5" id="KW-1185">Reference proteome</keyword>
<evidence type="ECO:0000256" key="1">
    <source>
        <dbReference type="ARBA" id="ARBA00023002"/>
    </source>
</evidence>
<reference evidence="4 5" key="1">
    <citation type="submission" date="2017-05" db="EMBL/GenBank/DDBJ databases">
        <title>Vagococcus spp. assemblies.</title>
        <authorList>
            <person name="Gulvik C.A."/>
        </authorList>
    </citation>
    <scope>NUCLEOTIDE SEQUENCE [LARGE SCALE GENOMIC DNA]</scope>
    <source>
        <strain evidence="4 5">DSM 24756</strain>
    </source>
</reference>
<dbReference type="InterPro" id="IPR036291">
    <property type="entry name" value="NAD(P)-bd_dom_sf"/>
</dbReference>
<feature type="domain" description="D-isomer specific 2-hydroxyacid dehydrogenase NAD-binding" evidence="3">
    <location>
        <begin position="107"/>
        <end position="281"/>
    </location>
</feature>
<evidence type="ECO:0000259" key="3">
    <source>
        <dbReference type="Pfam" id="PF02826"/>
    </source>
</evidence>
<keyword evidence="1" id="KW-0560">Oxidoreductase</keyword>
<dbReference type="OrthoDB" id="9805416at2"/>
<dbReference type="Proteomes" id="UP000288669">
    <property type="component" value="Unassembled WGS sequence"/>
</dbReference>
<dbReference type="InterPro" id="IPR006140">
    <property type="entry name" value="D-isomer_DH_NAD-bd"/>
</dbReference>